<keyword evidence="2" id="KW-0238">DNA-binding</keyword>
<dbReference type="Proteomes" id="UP000260025">
    <property type="component" value="Unassembled WGS sequence"/>
</dbReference>
<dbReference type="GO" id="GO:0003700">
    <property type="term" value="F:DNA-binding transcription factor activity"/>
    <property type="evidence" value="ECO:0007669"/>
    <property type="project" value="InterPro"/>
</dbReference>
<dbReference type="InterPro" id="IPR047057">
    <property type="entry name" value="MerR_fam"/>
</dbReference>
<evidence type="ECO:0000256" key="2">
    <source>
        <dbReference type="ARBA" id="ARBA00023125"/>
    </source>
</evidence>
<gene>
    <name evidence="5" type="ORF">DXA38_08810</name>
</gene>
<evidence type="ECO:0000313" key="5">
    <source>
        <dbReference type="EMBL" id="RGC16069.1"/>
    </source>
</evidence>
<dbReference type="PROSITE" id="PS00552">
    <property type="entry name" value="HTH_MERR_1"/>
    <property type="match status" value="1"/>
</dbReference>
<organism evidence="5 6">
    <name type="scientific">Clostridium innocuum</name>
    <dbReference type="NCBI Taxonomy" id="1522"/>
    <lineage>
        <taxon>Bacteria</taxon>
        <taxon>Bacillati</taxon>
        <taxon>Bacillota</taxon>
        <taxon>Clostridia</taxon>
        <taxon>Eubacteriales</taxon>
        <taxon>Clostridiaceae</taxon>
        <taxon>Clostridium</taxon>
    </lineage>
</organism>
<accession>A0A3E2VXE6</accession>
<dbReference type="GO" id="GO:0003677">
    <property type="term" value="F:DNA binding"/>
    <property type="evidence" value="ECO:0007669"/>
    <property type="project" value="UniProtKB-KW"/>
</dbReference>
<protein>
    <submittedName>
        <fullName evidence="5">MerR family transcriptional regulator</fullName>
    </submittedName>
</protein>
<dbReference type="PRINTS" id="PR00040">
    <property type="entry name" value="HTHMERR"/>
</dbReference>
<dbReference type="InterPro" id="IPR000551">
    <property type="entry name" value="MerR-type_HTH_dom"/>
</dbReference>
<dbReference type="EMBL" id="QVEV01000010">
    <property type="protein sequence ID" value="RGC16069.1"/>
    <property type="molecule type" value="Genomic_DNA"/>
</dbReference>
<dbReference type="Gene3D" id="1.10.1660.10">
    <property type="match status" value="1"/>
</dbReference>
<dbReference type="PANTHER" id="PTHR30204">
    <property type="entry name" value="REDOX-CYCLING DRUG-SENSING TRANSCRIPTIONAL ACTIVATOR SOXR"/>
    <property type="match status" value="1"/>
</dbReference>
<dbReference type="CDD" id="cd00592">
    <property type="entry name" value="HTH_MerR-like"/>
    <property type="match status" value="1"/>
</dbReference>
<dbReference type="SMART" id="SM00422">
    <property type="entry name" value="HTH_MERR"/>
    <property type="match status" value="1"/>
</dbReference>
<name>A0A3E2VXE6_CLOIN</name>
<keyword evidence="1" id="KW-0805">Transcription regulation</keyword>
<sequence>MRGELQEEYSLKTYKIGEIAKMLGISTETIRNYEKKGLIRPYKEESNYRYFDIIQINHLLNLQKYQKYGYTLQEVREIMEEESMQAVEMSLENKEQDLMNEAFHLNLKLNSIHTTINCMLQAQNARQGCFLGQRPALYRLNYQKNHELITDEQVQKELVRWLKYADLPFMSGSTQLDTMINFERAFDFGFCLDQKTAEFLGIRESEIVKLYKSCPAIVFYYEATPNSDMTKETRMLLEFAEQQNLRITGESISRVIFARWGQDMEYLISHLVWVPYEKRTAS</sequence>
<proteinExistence type="predicted"/>
<dbReference type="OrthoDB" id="9811174at2"/>
<evidence type="ECO:0000313" key="6">
    <source>
        <dbReference type="Proteomes" id="UP000260025"/>
    </source>
</evidence>
<comment type="caution">
    <text evidence="5">The sequence shown here is derived from an EMBL/GenBank/DDBJ whole genome shotgun (WGS) entry which is preliminary data.</text>
</comment>
<evidence type="ECO:0000259" key="4">
    <source>
        <dbReference type="PROSITE" id="PS50937"/>
    </source>
</evidence>
<dbReference type="PROSITE" id="PS50937">
    <property type="entry name" value="HTH_MERR_2"/>
    <property type="match status" value="1"/>
</dbReference>
<dbReference type="PANTHER" id="PTHR30204:SF94">
    <property type="entry name" value="HEAVY METAL-DEPENDENT TRANSCRIPTIONAL REGULATOR HI_0293-RELATED"/>
    <property type="match status" value="1"/>
</dbReference>
<reference evidence="5 6" key="1">
    <citation type="submission" date="2018-08" db="EMBL/GenBank/DDBJ databases">
        <title>A genome reference for cultivated species of the human gut microbiota.</title>
        <authorList>
            <person name="Zou Y."/>
            <person name="Xue W."/>
            <person name="Luo G."/>
        </authorList>
    </citation>
    <scope>NUCLEOTIDE SEQUENCE [LARGE SCALE GENOMIC DNA]</scope>
    <source>
        <strain evidence="5 6">OF01-2LB</strain>
    </source>
</reference>
<evidence type="ECO:0000256" key="3">
    <source>
        <dbReference type="ARBA" id="ARBA00023163"/>
    </source>
</evidence>
<feature type="domain" description="HTH merR-type" evidence="4">
    <location>
        <begin position="13"/>
        <end position="81"/>
    </location>
</feature>
<dbReference type="Pfam" id="PF13411">
    <property type="entry name" value="MerR_1"/>
    <property type="match status" value="1"/>
</dbReference>
<evidence type="ECO:0000256" key="1">
    <source>
        <dbReference type="ARBA" id="ARBA00023015"/>
    </source>
</evidence>
<dbReference type="SUPFAM" id="SSF46955">
    <property type="entry name" value="Putative DNA-binding domain"/>
    <property type="match status" value="1"/>
</dbReference>
<keyword evidence="3" id="KW-0804">Transcription</keyword>
<dbReference type="AlphaFoldDB" id="A0A3E2VXE6"/>
<dbReference type="InterPro" id="IPR009061">
    <property type="entry name" value="DNA-bd_dom_put_sf"/>
</dbReference>